<reference evidence="2" key="1">
    <citation type="journal article" date="2019" name="Int. J. Syst. Evol. Microbiol.">
        <title>The Global Catalogue of Microorganisms (GCM) 10K type strain sequencing project: providing services to taxonomists for standard genome sequencing and annotation.</title>
        <authorList>
            <consortium name="The Broad Institute Genomics Platform"/>
            <consortium name="The Broad Institute Genome Sequencing Center for Infectious Disease"/>
            <person name="Wu L."/>
            <person name="Ma J."/>
        </authorList>
    </citation>
    <scope>NUCLEOTIDE SEQUENCE [LARGE SCALE GENOMIC DNA]</scope>
    <source>
        <strain evidence="2">CGMCC 4.7181</strain>
    </source>
</reference>
<comment type="caution">
    <text evidence="1">The sequence shown here is derived from an EMBL/GenBank/DDBJ whole genome shotgun (WGS) entry which is preliminary data.</text>
</comment>
<dbReference type="Pfam" id="PF13822">
    <property type="entry name" value="ACC_epsilon"/>
    <property type="match status" value="1"/>
</dbReference>
<evidence type="ECO:0008006" key="3">
    <source>
        <dbReference type="Google" id="ProtNLM"/>
    </source>
</evidence>
<gene>
    <name evidence="1" type="ORF">GCM10010910_13870</name>
</gene>
<organism evidence="1 2">
    <name type="scientific">Microbacterium nanhaiense</name>
    <dbReference type="NCBI Taxonomy" id="1301026"/>
    <lineage>
        <taxon>Bacteria</taxon>
        <taxon>Bacillati</taxon>
        <taxon>Actinomycetota</taxon>
        <taxon>Actinomycetes</taxon>
        <taxon>Micrococcales</taxon>
        <taxon>Microbacteriaceae</taxon>
        <taxon>Microbacterium</taxon>
    </lineage>
</organism>
<keyword evidence="2" id="KW-1185">Reference proteome</keyword>
<evidence type="ECO:0000313" key="1">
    <source>
        <dbReference type="EMBL" id="GGO62817.1"/>
    </source>
</evidence>
<accession>A0ABQ2MZL4</accession>
<dbReference type="EMBL" id="BMMQ01000003">
    <property type="protein sequence ID" value="GGO62817.1"/>
    <property type="molecule type" value="Genomic_DNA"/>
</dbReference>
<protein>
    <recommendedName>
        <fullName evidence="3">Acyl-CoA carboxylase epsilon subunit</fullName>
    </recommendedName>
</protein>
<sequence length="62" mass="7069">MSELALRVTRGNPTEEELAAVIAVVGETYAQEVETAKAPERGAPDRWIRSKRLRTFPRDRWS</sequence>
<proteinExistence type="predicted"/>
<dbReference type="RefSeq" id="WP_188700653.1">
    <property type="nucleotide sequence ID" value="NZ_BMMQ01000003.1"/>
</dbReference>
<name>A0ABQ2MZL4_9MICO</name>
<dbReference type="Proteomes" id="UP000638043">
    <property type="component" value="Unassembled WGS sequence"/>
</dbReference>
<evidence type="ECO:0000313" key="2">
    <source>
        <dbReference type="Proteomes" id="UP000638043"/>
    </source>
</evidence>
<dbReference type="InterPro" id="IPR032716">
    <property type="entry name" value="ACC_epsilon"/>
</dbReference>